<keyword evidence="15" id="KW-1185">Reference proteome</keyword>
<evidence type="ECO:0000256" key="7">
    <source>
        <dbReference type="ARBA" id="ARBA00022884"/>
    </source>
</evidence>
<feature type="site" description="Interacts with tRNA; defines subfamily-specific binding signature" evidence="9">
    <location>
        <position position="277"/>
    </location>
</feature>
<keyword evidence="12" id="KW-0547">Nucleotide-binding</keyword>
<evidence type="ECO:0000256" key="2">
    <source>
        <dbReference type="ARBA" id="ARBA00022555"/>
    </source>
</evidence>
<feature type="binding site" evidence="9 12">
    <location>
        <begin position="223"/>
        <end position="224"/>
    </location>
    <ligand>
        <name>FMN</name>
        <dbReference type="ChEBI" id="CHEBI:58210"/>
    </ligand>
</feature>
<keyword evidence="6 9" id="KW-0521">NADP</keyword>
<evidence type="ECO:0000259" key="13">
    <source>
        <dbReference type="Pfam" id="PF01207"/>
    </source>
</evidence>
<evidence type="ECO:0000256" key="5">
    <source>
        <dbReference type="ARBA" id="ARBA00022694"/>
    </source>
</evidence>
<feature type="site" description="Interacts with tRNA" evidence="9">
    <location>
        <position position="95"/>
    </location>
</feature>
<comment type="similarity">
    <text evidence="9">Belongs to the Dus family. DusC subfamily.</text>
</comment>
<feature type="site" description="Interacts with tRNA; defines subfamily-specific binding signature" evidence="9">
    <location>
        <position position="35"/>
    </location>
</feature>
<dbReference type="InterPro" id="IPR042270">
    <property type="entry name" value="DusC_C"/>
</dbReference>
<dbReference type="InterPro" id="IPR035587">
    <property type="entry name" value="DUS-like_FMN-bd"/>
</dbReference>
<dbReference type="InterPro" id="IPR001269">
    <property type="entry name" value="DUS_fam"/>
</dbReference>
<feature type="site" description="Interacts with tRNA" evidence="9">
    <location>
        <position position="176"/>
    </location>
</feature>
<feature type="binding site" evidence="9">
    <location>
        <begin position="199"/>
        <end position="201"/>
    </location>
    <ligand>
        <name>FMN</name>
        <dbReference type="ChEBI" id="CHEBI:58210"/>
    </ligand>
</feature>
<feature type="binding site" evidence="9 12">
    <location>
        <position position="68"/>
    </location>
    <ligand>
        <name>FMN</name>
        <dbReference type="ChEBI" id="CHEBI:58210"/>
    </ligand>
</feature>
<feature type="binding site" evidence="9 12">
    <location>
        <position position="139"/>
    </location>
    <ligand>
        <name>FMN</name>
        <dbReference type="ChEBI" id="CHEBI:58210"/>
    </ligand>
</feature>
<dbReference type="Gene3D" id="3.20.20.70">
    <property type="entry name" value="Aldolase class I"/>
    <property type="match status" value="1"/>
</dbReference>
<keyword evidence="5 9" id="KW-0819">tRNA processing</keyword>
<keyword evidence="4 9" id="KW-0288">FMN</keyword>
<keyword evidence="2 9" id="KW-0820">tRNA-binding</keyword>
<evidence type="ECO:0000313" key="14">
    <source>
        <dbReference type="EMBL" id="MBB6560355.1"/>
    </source>
</evidence>
<comment type="function">
    <text evidence="9">Catalyzes the synthesis of 5,6-dihydrouridine (D), a modified base found in the D-loop of most tRNAs, via the reduction of the C5-C6 double bond in target uridines. Specifically modifies U16 in tRNAs.</text>
</comment>
<keyword evidence="3 9" id="KW-0285">Flavoprotein</keyword>
<accession>A0A7X0UAA7</accession>
<dbReference type="InterPro" id="IPR018517">
    <property type="entry name" value="tRNA_hU_synthase_CS"/>
</dbReference>
<comment type="caution">
    <text evidence="14">The sequence shown here is derived from an EMBL/GenBank/DDBJ whole genome shotgun (WGS) entry which is preliminary data.</text>
</comment>
<dbReference type="InterPro" id="IPR013785">
    <property type="entry name" value="Aldolase_TIM"/>
</dbReference>
<dbReference type="RefSeq" id="WP_184858280.1">
    <property type="nucleotide sequence ID" value="NZ_JACHLK010000005.1"/>
</dbReference>
<feature type="site" description="Interacts with tRNA; defines subfamily-specific binding signature" evidence="9">
    <location>
        <position position="279"/>
    </location>
</feature>
<keyword evidence="8 9" id="KW-0560">Oxidoreductase</keyword>
<reference evidence="14 15" key="1">
    <citation type="submission" date="2020-08" db="EMBL/GenBank/DDBJ databases">
        <title>Functional genomics of gut bacteria from endangered species of beetles.</title>
        <authorList>
            <person name="Carlos-Shanley C."/>
        </authorList>
    </citation>
    <scope>NUCLEOTIDE SEQUENCE [LARGE SCALE GENOMIC DNA]</scope>
    <source>
        <strain evidence="14 15">S00198</strain>
    </source>
</reference>
<comment type="catalytic activity">
    <reaction evidence="9">
        <text>5,6-dihydrouridine(16) in tRNA + NAD(+) = uridine(16) in tRNA + NADH + H(+)</text>
        <dbReference type="Rhea" id="RHEA:53380"/>
        <dbReference type="Rhea" id="RHEA-COMP:13543"/>
        <dbReference type="Rhea" id="RHEA-COMP:13544"/>
        <dbReference type="ChEBI" id="CHEBI:15378"/>
        <dbReference type="ChEBI" id="CHEBI:57540"/>
        <dbReference type="ChEBI" id="CHEBI:57945"/>
        <dbReference type="ChEBI" id="CHEBI:65315"/>
        <dbReference type="ChEBI" id="CHEBI:74443"/>
    </reaction>
</comment>
<comment type="cofactor">
    <cofactor evidence="1 9 10 12">
        <name>FMN</name>
        <dbReference type="ChEBI" id="CHEBI:58210"/>
    </cofactor>
</comment>
<evidence type="ECO:0000256" key="12">
    <source>
        <dbReference type="PIRSR" id="PIRSR006621-2"/>
    </source>
</evidence>
<dbReference type="Gene3D" id="1.20.225.30">
    <property type="entry name" value="Dihydrouridine synthase, C-terminal recognition domain"/>
    <property type="match status" value="1"/>
</dbReference>
<dbReference type="PROSITE" id="PS01136">
    <property type="entry name" value="UPF0034"/>
    <property type="match status" value="1"/>
</dbReference>
<name>A0A7X0UAA7_9BURK</name>
<dbReference type="AlphaFoldDB" id="A0A7X0UAA7"/>
<feature type="binding site" evidence="12">
    <location>
        <position position="168"/>
    </location>
    <ligand>
        <name>FMN</name>
        <dbReference type="ChEBI" id="CHEBI:58210"/>
    </ligand>
</feature>
<sequence length="337" mass="36050">MTLLLAPMEGLLDFVLRDVLTRVGGVDRCVSEFIRITGTLLPDKVFLRYIPELRNGSRTLAGVPVRAQLLGSDPVSMAENAARLAALGPEGIDLNFGCPAKVVNRHGGGAALLQEPERIATVVAAVRRAVPAHLPVSAKMRLGFHDTGLMRECAQAMEAGGACELVVHARTKVDGYRPPAYWEQIPAIRAAVALPVVANGEIWTVADALRCREVSGCDALMLGRGMVADPGLARAIRAVDAGLPGSDPVQWSDLLPHIAAFWQLVCDDLEPRQRAGRLKQWLNLMRRRFPEGEAAYQHVRTMTDQRAISAWVAALQEGQATTAGGPVPAGRSAAAAA</sequence>
<evidence type="ECO:0000256" key="1">
    <source>
        <dbReference type="ARBA" id="ARBA00001917"/>
    </source>
</evidence>
<dbReference type="GO" id="GO:0017150">
    <property type="term" value="F:tRNA dihydrouridine synthase activity"/>
    <property type="evidence" value="ECO:0007669"/>
    <property type="project" value="UniProtKB-UniRule"/>
</dbReference>
<dbReference type="HAMAP" id="MF_02043">
    <property type="entry name" value="DusC_subfam"/>
    <property type="match status" value="1"/>
</dbReference>
<dbReference type="SUPFAM" id="SSF51395">
    <property type="entry name" value="FMN-linked oxidoreductases"/>
    <property type="match status" value="1"/>
</dbReference>
<dbReference type="GO" id="GO:0000049">
    <property type="term" value="F:tRNA binding"/>
    <property type="evidence" value="ECO:0007669"/>
    <property type="project" value="UniProtKB-UniRule"/>
</dbReference>
<evidence type="ECO:0000256" key="10">
    <source>
        <dbReference type="PIRNR" id="PIRNR006621"/>
    </source>
</evidence>
<dbReference type="PANTHER" id="PTHR11082">
    <property type="entry name" value="TRNA-DIHYDROURIDINE SYNTHASE"/>
    <property type="match status" value="1"/>
</dbReference>
<dbReference type="GO" id="GO:0050660">
    <property type="term" value="F:flavin adenine dinucleotide binding"/>
    <property type="evidence" value="ECO:0007669"/>
    <property type="project" value="InterPro"/>
</dbReference>
<evidence type="ECO:0000256" key="4">
    <source>
        <dbReference type="ARBA" id="ARBA00022643"/>
    </source>
</evidence>
<dbReference type="InterPro" id="IPR032886">
    <property type="entry name" value="DusC"/>
</dbReference>
<evidence type="ECO:0000256" key="6">
    <source>
        <dbReference type="ARBA" id="ARBA00022857"/>
    </source>
</evidence>
<evidence type="ECO:0000256" key="9">
    <source>
        <dbReference type="HAMAP-Rule" id="MF_02043"/>
    </source>
</evidence>
<keyword evidence="7 9" id="KW-0694">RNA-binding</keyword>
<dbReference type="Proteomes" id="UP000575083">
    <property type="component" value="Unassembled WGS sequence"/>
</dbReference>
<dbReference type="PIRSF" id="PIRSF006621">
    <property type="entry name" value="Dus"/>
    <property type="match status" value="1"/>
</dbReference>
<organism evidence="14 15">
    <name type="scientific">Acidovorax soli</name>
    <dbReference type="NCBI Taxonomy" id="592050"/>
    <lineage>
        <taxon>Bacteria</taxon>
        <taxon>Pseudomonadati</taxon>
        <taxon>Pseudomonadota</taxon>
        <taxon>Betaproteobacteria</taxon>
        <taxon>Burkholderiales</taxon>
        <taxon>Comamonadaceae</taxon>
        <taxon>Acidovorax</taxon>
    </lineage>
</organism>
<comment type="catalytic activity">
    <reaction evidence="9">
        <text>5,6-dihydrouridine(16) in tRNA + NADP(+) = uridine(16) in tRNA + NADPH + H(+)</text>
        <dbReference type="Rhea" id="RHEA:53376"/>
        <dbReference type="Rhea" id="RHEA-COMP:13543"/>
        <dbReference type="Rhea" id="RHEA-COMP:13544"/>
        <dbReference type="ChEBI" id="CHEBI:15378"/>
        <dbReference type="ChEBI" id="CHEBI:57783"/>
        <dbReference type="ChEBI" id="CHEBI:58349"/>
        <dbReference type="ChEBI" id="CHEBI:65315"/>
        <dbReference type="ChEBI" id="CHEBI:74443"/>
    </reaction>
</comment>
<feature type="domain" description="DUS-like FMN-binding" evidence="13">
    <location>
        <begin position="4"/>
        <end position="252"/>
    </location>
</feature>
<dbReference type="GO" id="GO:0010181">
    <property type="term" value="F:FMN binding"/>
    <property type="evidence" value="ECO:0007669"/>
    <property type="project" value="UniProtKB-UniRule"/>
</dbReference>
<comment type="similarity">
    <text evidence="10">Belongs to the dus family.</text>
</comment>
<gene>
    <name evidence="9" type="primary">dusC</name>
    <name evidence="14" type="ORF">HNP48_003029</name>
</gene>
<dbReference type="CDD" id="cd02801">
    <property type="entry name" value="DUS_like_FMN"/>
    <property type="match status" value="1"/>
</dbReference>
<proteinExistence type="inferred from homology"/>
<dbReference type="EMBL" id="JACHLK010000005">
    <property type="protein sequence ID" value="MBB6560355.1"/>
    <property type="molecule type" value="Genomic_DNA"/>
</dbReference>
<evidence type="ECO:0000256" key="11">
    <source>
        <dbReference type="PIRSR" id="PIRSR006621-1"/>
    </source>
</evidence>
<evidence type="ECO:0000256" key="8">
    <source>
        <dbReference type="ARBA" id="ARBA00023002"/>
    </source>
</evidence>
<protein>
    <recommendedName>
        <fullName evidence="9">tRNA-dihydrouridine(16) synthase</fullName>
        <ecNumber evidence="9">1.3.1.-</ecNumber>
    </recommendedName>
    <alternativeName>
        <fullName evidence="9">U16-specific dihydrouridine synthase</fullName>
        <shortName evidence="9">U16-specific Dus</shortName>
    </alternativeName>
    <alternativeName>
        <fullName evidence="9">tRNA-dihydrouridine synthase C</fullName>
    </alternativeName>
</protein>
<feature type="active site" description="Proton donor" evidence="9 11">
    <location>
        <position position="98"/>
    </location>
</feature>
<evidence type="ECO:0000256" key="3">
    <source>
        <dbReference type="ARBA" id="ARBA00022630"/>
    </source>
</evidence>
<dbReference type="EC" id="1.3.1.-" evidence="9"/>
<feature type="site" description="Interacts with tRNA; defines subfamily-specific binding signature" evidence="9">
    <location>
        <position position="300"/>
    </location>
</feature>
<comment type="caution">
    <text evidence="9">Lacks conserved residue(s) required for the propagation of feature annotation.</text>
</comment>
<dbReference type="PANTHER" id="PTHR11082:SF26">
    <property type="entry name" value="TRNA-DIHYDROURIDINE(16) SYNTHASE"/>
    <property type="match status" value="1"/>
</dbReference>
<evidence type="ECO:0000313" key="15">
    <source>
        <dbReference type="Proteomes" id="UP000575083"/>
    </source>
</evidence>
<dbReference type="Pfam" id="PF01207">
    <property type="entry name" value="Dus"/>
    <property type="match status" value="1"/>
</dbReference>